<sequence length="761" mass="82841">MAGLLRGRQIESLKCMLNFNAPSSPSDVPQWKVLIYDQLGRDIISPLLNVRELRSLGVTLHLLLDSPREPIQDVSAIYFVYPSKENILTICKDLESGRYESYYLNFISPISRESLELIAQTALSEDCVQQVSKVYDQYTNFICLEDDLLVLKPPTPKQSLCYYALNRSNATDADIERIIDATVDGLFSVFATLGTVPIIRCARGDASEMVATRLDAKLRDSLRDSRNSLFLGTESSRGFAGPGGLGAGNRDSQSPVPVGGSLSSGSFPNLFQRPLLVLLDRNQDLATPLHHEMTYQSLVHDIFTIRLNRVQVDLELAKEVATGENSPDTDSTQTKPKRKPRMEQYDLCTSTDRLWRDFRGSPFADVAEAIRDEVTTLRGYEKRMGELKSSMGLSGDMGSVADSTLTLLDDNTARLTSAVSSLPQLMERKRCLDMHTNIATCLANVITQRQLHVFAEEEDKIIARQGTADSNLLELIKDVKVGTPEDKLRLILFAALLRSSSYASGSSGGSAAGLSAAGPSGASGGAGGGSGSEFCLSDSELSQLRSALRETYPELDTSAVDYVLHIRRLPKIGQLNDLTAGGLRSSASRSMLNKLVSHGSAIILTGVRHLIGRKSYLPFTRIVSQLMENKGGQEVEDYLYFDPKLYRRQSNETPRFKQPFYDGFVFVIGGGSYVEYQNLLDWVRSTSGSGGTSSSSNLAGMTNGSTTNLSGSGSVDAAHPSNGASGTQGGGWGSRRVAYGCTDLLTPNEFLAQLTSLGKEL</sequence>
<evidence type="ECO:0000256" key="1">
    <source>
        <dbReference type="ARBA" id="ARBA00009884"/>
    </source>
</evidence>
<feature type="compositionally biased region" description="Low complexity" evidence="2">
    <location>
        <begin position="692"/>
        <end position="714"/>
    </location>
</feature>
<proteinExistence type="inferred from homology"/>
<dbReference type="InterPro" id="IPR043154">
    <property type="entry name" value="Sec-1-like_dom1"/>
</dbReference>
<accession>A0AAV2TH29</accession>
<dbReference type="InterPro" id="IPR001619">
    <property type="entry name" value="Sec1-like"/>
</dbReference>
<dbReference type="PANTHER" id="PTHR11679">
    <property type="entry name" value="VESICLE PROTEIN SORTING-ASSOCIATED"/>
    <property type="match status" value="1"/>
</dbReference>
<comment type="similarity">
    <text evidence="1">Belongs to the STXBP/unc-18/SEC1 family.</text>
</comment>
<dbReference type="SUPFAM" id="SSF56815">
    <property type="entry name" value="Sec1/munc18-like (SM) proteins"/>
    <property type="match status" value="2"/>
</dbReference>
<dbReference type="AlphaFoldDB" id="A0AAV2TH29"/>
<feature type="region of interest" description="Disordered" evidence="2">
    <location>
        <begin position="692"/>
        <end position="731"/>
    </location>
</feature>
<feature type="region of interest" description="Disordered" evidence="2">
    <location>
        <begin position="240"/>
        <end position="260"/>
    </location>
</feature>
<reference evidence="3" key="1">
    <citation type="submission" date="2024-06" db="EMBL/GenBank/DDBJ databases">
        <authorList>
            <person name="Liu X."/>
            <person name="Lenzi L."/>
            <person name="Haldenby T S."/>
            <person name="Uol C."/>
        </authorList>
    </citation>
    <scope>NUCLEOTIDE SEQUENCE</scope>
</reference>
<gene>
    <name evidence="3" type="ORF">CDAUBV1_LOCUS9535</name>
</gene>
<dbReference type="Proteomes" id="UP001497525">
    <property type="component" value="Unassembled WGS sequence"/>
</dbReference>
<evidence type="ECO:0000313" key="3">
    <source>
        <dbReference type="EMBL" id="CAL5135386.1"/>
    </source>
</evidence>
<dbReference type="Gene3D" id="3.40.50.2060">
    <property type="match status" value="1"/>
</dbReference>
<feature type="compositionally biased region" description="Polar residues" evidence="2">
    <location>
        <begin position="323"/>
        <end position="334"/>
    </location>
</feature>
<comment type="caution">
    <text evidence="3">The sequence shown here is derived from an EMBL/GenBank/DDBJ whole genome shotgun (WGS) entry which is preliminary data.</text>
</comment>
<dbReference type="InterPro" id="IPR027482">
    <property type="entry name" value="Sec1-like_dom2"/>
</dbReference>
<dbReference type="PIRSF" id="PIRSF005715">
    <property type="entry name" value="VPS45_Sec1"/>
    <property type="match status" value="1"/>
</dbReference>
<dbReference type="InterPro" id="IPR036045">
    <property type="entry name" value="Sec1-like_sf"/>
</dbReference>
<dbReference type="GO" id="GO:0016192">
    <property type="term" value="P:vesicle-mediated transport"/>
    <property type="evidence" value="ECO:0007669"/>
    <property type="project" value="InterPro"/>
</dbReference>
<evidence type="ECO:0000256" key="2">
    <source>
        <dbReference type="SAM" id="MobiDB-lite"/>
    </source>
</evidence>
<name>A0AAV2TH29_CALDB</name>
<dbReference type="Gene3D" id="3.40.50.1910">
    <property type="match status" value="2"/>
</dbReference>
<dbReference type="EMBL" id="CAXLJL010000267">
    <property type="protein sequence ID" value="CAL5135386.1"/>
    <property type="molecule type" value="Genomic_DNA"/>
</dbReference>
<evidence type="ECO:0008006" key="5">
    <source>
        <dbReference type="Google" id="ProtNLM"/>
    </source>
</evidence>
<organism evidence="3 4">
    <name type="scientific">Calicophoron daubneyi</name>
    <name type="common">Rumen fluke</name>
    <name type="synonym">Paramphistomum daubneyi</name>
    <dbReference type="NCBI Taxonomy" id="300641"/>
    <lineage>
        <taxon>Eukaryota</taxon>
        <taxon>Metazoa</taxon>
        <taxon>Spiralia</taxon>
        <taxon>Lophotrochozoa</taxon>
        <taxon>Platyhelminthes</taxon>
        <taxon>Trematoda</taxon>
        <taxon>Digenea</taxon>
        <taxon>Plagiorchiida</taxon>
        <taxon>Pronocephalata</taxon>
        <taxon>Paramphistomoidea</taxon>
        <taxon>Paramphistomidae</taxon>
        <taxon>Calicophoron</taxon>
    </lineage>
</organism>
<feature type="region of interest" description="Disordered" evidence="2">
    <location>
        <begin position="320"/>
        <end position="342"/>
    </location>
</feature>
<dbReference type="Pfam" id="PF00995">
    <property type="entry name" value="Sec1"/>
    <property type="match status" value="1"/>
</dbReference>
<protein>
    <recommendedName>
        <fullName evidence="5">Sec1 family domain-containing protein 1</fullName>
    </recommendedName>
</protein>
<evidence type="ECO:0000313" key="4">
    <source>
        <dbReference type="Proteomes" id="UP001497525"/>
    </source>
</evidence>